<dbReference type="Proteomes" id="UP000326202">
    <property type="component" value="Chromosome"/>
</dbReference>
<evidence type="ECO:0000313" key="3">
    <source>
        <dbReference type="Proteomes" id="UP000326202"/>
    </source>
</evidence>
<dbReference type="EMBL" id="CP042906">
    <property type="protein sequence ID" value="QEX19645.1"/>
    <property type="molecule type" value="Genomic_DNA"/>
</dbReference>
<evidence type="ECO:0000313" key="2">
    <source>
        <dbReference type="EMBL" id="QEX19645.1"/>
    </source>
</evidence>
<accession>A0A5J6MSI4</accession>
<dbReference type="AlphaFoldDB" id="A0A5J6MSI4"/>
<reference evidence="2 3" key="1">
    <citation type="submission" date="2019-08" db="EMBL/GenBank/DDBJ databases">
        <title>Hyperibacter terrae gen. nov., sp. nov. and Hyperibacter viscosus sp. nov., two new members in the family Rhodospirillaceae isolated from the rhizosphere of Hypericum perforatum.</title>
        <authorList>
            <person name="Noviana Z."/>
        </authorList>
    </citation>
    <scope>NUCLEOTIDE SEQUENCE [LARGE SCALE GENOMIC DNA]</scope>
    <source>
        <strain evidence="2 3">R5913</strain>
    </source>
</reference>
<keyword evidence="3" id="KW-1185">Reference proteome</keyword>
<protein>
    <submittedName>
        <fullName evidence="2">Uncharacterized protein</fullName>
    </submittedName>
</protein>
<proteinExistence type="predicted"/>
<keyword evidence="1" id="KW-0812">Transmembrane</keyword>
<dbReference type="RefSeq" id="WP_191908286.1">
    <property type="nucleotide sequence ID" value="NZ_CP042906.1"/>
</dbReference>
<organism evidence="2 3">
    <name type="scientific">Hypericibacter terrae</name>
    <dbReference type="NCBI Taxonomy" id="2602015"/>
    <lineage>
        <taxon>Bacteria</taxon>
        <taxon>Pseudomonadati</taxon>
        <taxon>Pseudomonadota</taxon>
        <taxon>Alphaproteobacteria</taxon>
        <taxon>Rhodospirillales</taxon>
        <taxon>Dongiaceae</taxon>
        <taxon>Hypericibacter</taxon>
    </lineage>
</organism>
<dbReference type="KEGG" id="htq:FRZ44_49600"/>
<keyword evidence="1" id="KW-1133">Transmembrane helix</keyword>
<sequence length="56" mass="6526">MDIWQILEWAAWIVSALLFAWMLFDFVKTDRNYSEAQLLSSREGVDDLFGEAKKGN</sequence>
<gene>
    <name evidence="2" type="ORF">FRZ44_49600</name>
</gene>
<feature type="transmembrane region" description="Helical" evidence="1">
    <location>
        <begin position="6"/>
        <end position="24"/>
    </location>
</feature>
<keyword evidence="1" id="KW-0472">Membrane</keyword>
<evidence type="ECO:0000256" key="1">
    <source>
        <dbReference type="SAM" id="Phobius"/>
    </source>
</evidence>
<name>A0A5J6MSI4_9PROT</name>